<name>A0A8E2B334_9APHY</name>
<evidence type="ECO:0000256" key="1">
    <source>
        <dbReference type="SAM" id="MobiDB-lite"/>
    </source>
</evidence>
<sequence length="423" mass="46582">MQDNDRTEQPPPAKRPRLSTGDGFAESKSTVKLSALNFVSAFGASSSTFKRPVQPPAKPTKRPDPPQPPVQDLNLPGPSRLQQKNPTFRELKPPPRPVVPSPEPSREKRTPQRRSTVKLDAAVGARSGVAEKHAIVVVNAPRFQPPTSPSRAKKEVTLRSLVPPPPLLPAKKEVTLRALVPPPPPGPSKLASGLKSIFDTPVAVATDPRTERGSAALLSLFLQQNGHEFLDATERELQRGLGQSPEKASKTKSAKHIRGGLAEDAKRLFSQKMTSLSLWQTQVEGYIRGSRRLTPELRVRIVSVLHDVEDVSNKTVQAPRTGIVRCRSSADSRAQDYVILLSFGSSANPPRLNKLEDLQTGRELYIWRPWQTMELPETLPVGILPSLSPETPLFSQRFPRFGLPESGQDCVVLFCSRFWIVPT</sequence>
<evidence type="ECO:0000313" key="2">
    <source>
        <dbReference type="EMBL" id="OCH91327.1"/>
    </source>
</evidence>
<reference evidence="2 3" key="1">
    <citation type="submission" date="2016-07" db="EMBL/GenBank/DDBJ databases">
        <title>Draft genome of the white-rot fungus Obba rivulosa 3A-2.</title>
        <authorList>
            <consortium name="DOE Joint Genome Institute"/>
            <person name="Miettinen O."/>
            <person name="Riley R."/>
            <person name="Acob R."/>
            <person name="Barry K."/>
            <person name="Cullen D."/>
            <person name="De Vries R."/>
            <person name="Hainaut M."/>
            <person name="Hatakka A."/>
            <person name="Henrissat B."/>
            <person name="Hilden K."/>
            <person name="Kuo R."/>
            <person name="Labutti K."/>
            <person name="Lipzen A."/>
            <person name="Makela M.R."/>
            <person name="Sandor L."/>
            <person name="Spatafora J.W."/>
            <person name="Grigoriev I.V."/>
            <person name="Hibbett D.S."/>
        </authorList>
    </citation>
    <scope>NUCLEOTIDE SEQUENCE [LARGE SCALE GENOMIC DNA]</scope>
    <source>
        <strain evidence="2 3">3A-2</strain>
    </source>
</reference>
<gene>
    <name evidence="2" type="ORF">OBBRIDRAFT_792375</name>
</gene>
<feature type="region of interest" description="Disordered" evidence="1">
    <location>
        <begin position="1"/>
        <end position="25"/>
    </location>
</feature>
<protein>
    <submittedName>
        <fullName evidence="2">Uncharacterized protein</fullName>
    </submittedName>
</protein>
<dbReference type="EMBL" id="KV722387">
    <property type="protein sequence ID" value="OCH91327.1"/>
    <property type="molecule type" value="Genomic_DNA"/>
</dbReference>
<dbReference type="OrthoDB" id="3215163at2759"/>
<organism evidence="2 3">
    <name type="scientific">Obba rivulosa</name>
    <dbReference type="NCBI Taxonomy" id="1052685"/>
    <lineage>
        <taxon>Eukaryota</taxon>
        <taxon>Fungi</taxon>
        <taxon>Dikarya</taxon>
        <taxon>Basidiomycota</taxon>
        <taxon>Agaricomycotina</taxon>
        <taxon>Agaricomycetes</taxon>
        <taxon>Polyporales</taxon>
        <taxon>Gelatoporiaceae</taxon>
        <taxon>Obba</taxon>
    </lineage>
</organism>
<proteinExistence type="predicted"/>
<accession>A0A8E2B334</accession>
<dbReference type="AlphaFoldDB" id="A0A8E2B334"/>
<feature type="region of interest" description="Disordered" evidence="1">
    <location>
        <begin position="42"/>
        <end position="123"/>
    </location>
</feature>
<feature type="compositionally biased region" description="Pro residues" evidence="1">
    <location>
        <begin position="94"/>
        <end position="103"/>
    </location>
</feature>
<keyword evidence="3" id="KW-1185">Reference proteome</keyword>
<dbReference type="Proteomes" id="UP000250043">
    <property type="component" value="Unassembled WGS sequence"/>
</dbReference>
<evidence type="ECO:0000313" key="3">
    <source>
        <dbReference type="Proteomes" id="UP000250043"/>
    </source>
</evidence>